<dbReference type="PROSITE" id="PS51450">
    <property type="entry name" value="LRR"/>
    <property type="match status" value="2"/>
</dbReference>
<keyword evidence="5" id="KW-0862">Zinc</keyword>
<feature type="coiled-coil region" evidence="7">
    <location>
        <begin position="337"/>
        <end position="387"/>
    </location>
</feature>
<protein>
    <recommendedName>
        <fullName evidence="8">RING-type domain-containing protein</fullName>
    </recommendedName>
</protein>
<proteinExistence type="predicted"/>
<evidence type="ECO:0000256" key="2">
    <source>
        <dbReference type="ARBA" id="ARBA00022723"/>
    </source>
</evidence>
<evidence type="ECO:0000256" key="4">
    <source>
        <dbReference type="ARBA" id="ARBA00022771"/>
    </source>
</evidence>
<dbReference type="CDD" id="cd16515">
    <property type="entry name" value="RING-HC_LRSAM1"/>
    <property type="match status" value="1"/>
</dbReference>
<keyword evidence="4 6" id="KW-0863">Zinc-finger</keyword>
<dbReference type="GO" id="GO:0008270">
    <property type="term" value="F:zinc ion binding"/>
    <property type="evidence" value="ECO:0007669"/>
    <property type="project" value="UniProtKB-KW"/>
</dbReference>
<dbReference type="GeneID" id="109541961"/>
<keyword evidence="10" id="KW-1185">Reference proteome</keyword>
<evidence type="ECO:0000313" key="10">
    <source>
        <dbReference type="Proteomes" id="UP000019118"/>
    </source>
</evidence>
<keyword evidence="7" id="KW-0175">Coiled coil</keyword>
<dbReference type="GO" id="GO:0005737">
    <property type="term" value="C:cytoplasm"/>
    <property type="evidence" value="ECO:0007669"/>
    <property type="project" value="TreeGrafter"/>
</dbReference>
<dbReference type="Pfam" id="PF13855">
    <property type="entry name" value="LRR_8"/>
    <property type="match status" value="1"/>
</dbReference>
<dbReference type="InterPro" id="IPR013083">
    <property type="entry name" value="Znf_RING/FYVE/PHD"/>
</dbReference>
<dbReference type="InterPro" id="IPR001841">
    <property type="entry name" value="Znf_RING"/>
</dbReference>
<evidence type="ECO:0000256" key="3">
    <source>
        <dbReference type="ARBA" id="ARBA00022737"/>
    </source>
</evidence>
<dbReference type="InterPro" id="IPR050216">
    <property type="entry name" value="LRR_domain-containing"/>
</dbReference>
<evidence type="ECO:0000256" key="1">
    <source>
        <dbReference type="ARBA" id="ARBA00022614"/>
    </source>
</evidence>
<dbReference type="Pfam" id="PF00560">
    <property type="entry name" value="LRR_1"/>
    <property type="match status" value="1"/>
</dbReference>
<keyword evidence="2" id="KW-0479">Metal-binding</keyword>
<reference evidence="10" key="1">
    <citation type="journal article" date="2013" name="Genome Biol.">
        <title>Draft genome of the mountain pine beetle, Dendroctonus ponderosae Hopkins, a major forest pest.</title>
        <authorList>
            <person name="Keeling C.I."/>
            <person name="Yuen M.M."/>
            <person name="Liao N.Y."/>
            <person name="Docking T.R."/>
            <person name="Chan S.K."/>
            <person name="Taylor G.A."/>
            <person name="Palmquist D.L."/>
            <person name="Jackman S.D."/>
            <person name="Nguyen A."/>
            <person name="Li M."/>
            <person name="Henderson H."/>
            <person name="Janes J.K."/>
            <person name="Zhao Y."/>
            <person name="Pandoh P."/>
            <person name="Moore R."/>
            <person name="Sperling F.A."/>
            <person name="Huber D.P."/>
            <person name="Birol I."/>
            <person name="Jones S.J."/>
            <person name="Bohlmann J."/>
        </authorList>
    </citation>
    <scope>NUCLEOTIDE SEQUENCE</scope>
</reference>
<dbReference type="InterPro" id="IPR032675">
    <property type="entry name" value="LRR_dom_sf"/>
</dbReference>
<accession>A0AAR5PZU9</accession>
<organism evidence="9 10">
    <name type="scientific">Dendroctonus ponderosae</name>
    <name type="common">Mountain pine beetle</name>
    <dbReference type="NCBI Taxonomy" id="77166"/>
    <lineage>
        <taxon>Eukaryota</taxon>
        <taxon>Metazoa</taxon>
        <taxon>Ecdysozoa</taxon>
        <taxon>Arthropoda</taxon>
        <taxon>Hexapoda</taxon>
        <taxon>Insecta</taxon>
        <taxon>Pterygota</taxon>
        <taxon>Neoptera</taxon>
        <taxon>Endopterygota</taxon>
        <taxon>Coleoptera</taxon>
        <taxon>Polyphaga</taxon>
        <taxon>Cucujiformia</taxon>
        <taxon>Curculionidae</taxon>
        <taxon>Scolytinae</taxon>
        <taxon>Dendroctonus</taxon>
    </lineage>
</organism>
<reference evidence="9" key="2">
    <citation type="submission" date="2024-08" db="UniProtKB">
        <authorList>
            <consortium name="EnsemblMetazoa"/>
        </authorList>
    </citation>
    <scope>IDENTIFICATION</scope>
</reference>
<dbReference type="Pfam" id="PF13920">
    <property type="entry name" value="zf-C3HC4_3"/>
    <property type="match status" value="1"/>
</dbReference>
<keyword evidence="1" id="KW-0433">Leucine-rich repeat</keyword>
<sequence length="717" mass="81042">MTIQKYSVGMAMPFFNCYTVCDMFRRKKVNKKRLEHKLYLARESPEPVFDLSHCDLVEVPTGIYSLCKVFLKRSLLLQHNSLSSLSGGGELNSLGHLIILDISNNDISTLPSEISALKSLEELYANSNKLNGLPDSICSLENLKSLSLSENKLRNLPEEMGKLAKLQKLYLTSNPNLRHLPKTICKARRLVLIELTTGNFLYPPCAVAEAGTEAIKKFISDDVGAEYIPPNQMGDESSEMINKPNLEGENDTLYNLVLEGRILDLETEKLKRMEKLKSIQENNDLLLKQEFEMATVHKANKQQLLASISRQQSKLDFKLSQIQQERETDKFRLIEQLQEVENNADIAIKNLLSISKEPAAQLLEQEREEEEKLLAALNREHDTISKSHVLAAMQDILKQETEMFSKLDKNRIEMSRSILEQELDSGSKLADIFRNQDLQKSNWVAKLMEDNDLQKAAVSTLLERGDARSWGLLQQVRLVESQLGALTNIELDRKKLRMDEHINDLAEKRLNLSRLLTDLLAQQKERRAQLLSTLQIMEEHSAEDSEDFWLRQYQRLLEKLPEGLSQAQRNIDPKLAEMLLANGVLHCLPFLAKLTQCQSNTKSITEQHLLEAGVKIPADRLKILDALQLYSKEHISCEHAPSAPVLQDEASAPPNPPADIKAIVTLECVVCLDCRCDVIFVPCGHLCCCSECSASVGQCPLCRAGIERKITMLQANL</sequence>
<dbReference type="Proteomes" id="UP000019118">
    <property type="component" value="Unassembled WGS sequence"/>
</dbReference>
<evidence type="ECO:0000256" key="7">
    <source>
        <dbReference type="SAM" id="Coils"/>
    </source>
</evidence>
<evidence type="ECO:0000256" key="5">
    <source>
        <dbReference type="ARBA" id="ARBA00022833"/>
    </source>
</evidence>
<dbReference type="Gene3D" id="3.30.40.10">
    <property type="entry name" value="Zinc/RING finger domain, C3HC4 (zinc finger)"/>
    <property type="match status" value="1"/>
</dbReference>
<evidence type="ECO:0000256" key="6">
    <source>
        <dbReference type="PROSITE-ProRule" id="PRU00175"/>
    </source>
</evidence>
<dbReference type="SMART" id="SM00364">
    <property type="entry name" value="LRR_BAC"/>
    <property type="match status" value="4"/>
</dbReference>
<dbReference type="KEGG" id="dpa:109541961"/>
<name>A0AAR5PZU9_DENPD</name>
<dbReference type="InterPro" id="IPR001611">
    <property type="entry name" value="Leu-rich_rpt"/>
</dbReference>
<dbReference type="Gene3D" id="3.80.10.10">
    <property type="entry name" value="Ribonuclease Inhibitor"/>
    <property type="match status" value="1"/>
</dbReference>
<keyword evidence="3" id="KW-0677">Repeat</keyword>
<dbReference type="FunFam" id="1.10.1170.10:FF:000002">
    <property type="entry name" value="Baculoviral IAP repeat containing 7"/>
    <property type="match status" value="1"/>
</dbReference>
<dbReference type="EnsemblMetazoa" id="XM_019910970.1">
    <property type="protein sequence ID" value="XP_019766529.1"/>
    <property type="gene ID" value="LOC109541961"/>
</dbReference>
<dbReference type="PANTHER" id="PTHR48051">
    <property type="match status" value="1"/>
</dbReference>
<dbReference type="InterPro" id="IPR003591">
    <property type="entry name" value="Leu-rich_rpt_typical-subtyp"/>
</dbReference>
<feature type="coiled-coil region" evidence="7">
    <location>
        <begin position="491"/>
        <end position="540"/>
    </location>
</feature>
<dbReference type="SMART" id="SM00369">
    <property type="entry name" value="LRR_TYP"/>
    <property type="match status" value="4"/>
</dbReference>
<evidence type="ECO:0000259" key="8">
    <source>
        <dbReference type="PROSITE" id="PS50089"/>
    </source>
</evidence>
<feature type="domain" description="RING-type" evidence="8">
    <location>
        <begin position="668"/>
        <end position="703"/>
    </location>
</feature>
<evidence type="ECO:0000313" key="9">
    <source>
        <dbReference type="EnsemblMetazoa" id="XP_019766529.1"/>
    </source>
</evidence>
<dbReference type="PANTHER" id="PTHR48051:SF1">
    <property type="entry name" value="RAS SUPPRESSOR PROTEIN 1"/>
    <property type="match status" value="1"/>
</dbReference>
<dbReference type="AlphaFoldDB" id="A0AAR5PZU9"/>
<dbReference type="PROSITE" id="PS50089">
    <property type="entry name" value="ZF_RING_2"/>
    <property type="match status" value="1"/>
</dbReference>
<dbReference type="SUPFAM" id="SSF52058">
    <property type="entry name" value="L domain-like"/>
    <property type="match status" value="1"/>
</dbReference>